<name>A0A5D0TU79_9ACTN</name>
<feature type="domain" description="CD-NTase-associated protein 12/Pycsar effector protein TIR" evidence="2">
    <location>
        <begin position="386"/>
        <end position="515"/>
    </location>
</feature>
<dbReference type="InterPro" id="IPR046923">
    <property type="entry name" value="CATRA-C"/>
</dbReference>
<feature type="compositionally biased region" description="Pro residues" evidence="1">
    <location>
        <begin position="362"/>
        <end position="378"/>
    </location>
</feature>
<reference evidence="5 6" key="1">
    <citation type="submission" date="2019-08" db="EMBL/GenBank/DDBJ databases">
        <title>Actinomadura sp. nov. CYP1-5 isolated from mountain soil.</title>
        <authorList>
            <person name="Songsumanus A."/>
            <person name="Kuncharoen N."/>
            <person name="Kudo T."/>
            <person name="Yuki M."/>
            <person name="Igarashi Y."/>
            <person name="Tanasupawat S."/>
        </authorList>
    </citation>
    <scope>NUCLEOTIDE SEQUENCE [LARGE SCALE GENOMIC DNA]</scope>
    <source>
        <strain evidence="5 6">GKU157</strain>
    </source>
</reference>
<feature type="domain" description="CASPASE and TPR Repeat-Associated C-terminal" evidence="4">
    <location>
        <begin position="221"/>
        <end position="348"/>
    </location>
</feature>
<dbReference type="RefSeq" id="WP_148354505.1">
    <property type="nucleotide sequence ID" value="NZ_JBHSBF010000032.1"/>
</dbReference>
<dbReference type="Pfam" id="PF20270">
    <property type="entry name" value="CATRA-C"/>
    <property type="match status" value="1"/>
</dbReference>
<dbReference type="InterPro" id="IPR019302">
    <property type="entry name" value="CAP12/PCTIR_TIR_dom"/>
</dbReference>
<protein>
    <submittedName>
        <fullName evidence="5">Uncharacterized protein</fullName>
    </submittedName>
</protein>
<feature type="domain" description="CASPASE and TPR Repeat-Associated N-terminal" evidence="3">
    <location>
        <begin position="8"/>
        <end position="216"/>
    </location>
</feature>
<gene>
    <name evidence="5" type="ORF">FXF65_35720</name>
</gene>
<dbReference type="OrthoDB" id="4149396at2"/>
<dbReference type="GO" id="GO:0050135">
    <property type="term" value="F:NADP+ nucleosidase activity"/>
    <property type="evidence" value="ECO:0007669"/>
    <property type="project" value="InterPro"/>
</dbReference>
<dbReference type="NCBIfam" id="NF038357">
    <property type="entry name" value="BN6_48550_fam"/>
    <property type="match status" value="1"/>
</dbReference>
<sequence length="565" mass="61391">MSEVLDQQFVVHLYAPTDGPGSGAAYRALTGIWRGCRLLLHMTEPVPGTGLPHVLPGDPGALPQDGETAVAAQERPGADCQAVLRRHHDLLNLSVALAPSEAHGDETWWRTLDGQWEAITAEHAPALLGEARLFLARVDAEDRIRTAAPSLYRRLGSLLPDTAHDPDAPDRGIPAGDGLALWETMAQPDERLVRRFVLAIAPDADPAASAWVWSRGDTAIPPLARYLLHAAKLRYQLRVWQRDGQARRLKAALDTLGDELVRLGAAEPVLAELLRLRRLDARFLLADLREMRRSVEIAAANLGRASGHPAPGPATTRGPFADDAALAHRFLERLDDETAYLTISADRAEIVVDLDQAGRTPPGRPAEPVPATEPTPPPVRDRTRDVFVVHGRDEAARVAVFELLRALGLRPLEWEDLVAMTGKPSPFLGEVIAHAMPLAQAVVVLMTPEDVVRLHPDLRDPHDDGAENGPVMQARPNVLLELGMALAVHPDRTLILLAGDQRPVTDVGGRNYVRIRRDSGFREKIANRLRLAGCPIAPAGPGWRSAGDFSALEALRRVPRGDGPA</sequence>
<dbReference type="EMBL" id="VSFF01000015">
    <property type="protein sequence ID" value="TYC08885.1"/>
    <property type="molecule type" value="Genomic_DNA"/>
</dbReference>
<feature type="region of interest" description="Disordered" evidence="1">
    <location>
        <begin position="356"/>
        <end position="382"/>
    </location>
</feature>
<proteinExistence type="predicted"/>
<accession>A0A5D0TU79</accession>
<evidence type="ECO:0000256" key="1">
    <source>
        <dbReference type="SAM" id="MobiDB-lite"/>
    </source>
</evidence>
<organism evidence="5 6">
    <name type="scientific">Actinomadura syzygii</name>
    <dbReference type="NCBI Taxonomy" id="1427538"/>
    <lineage>
        <taxon>Bacteria</taxon>
        <taxon>Bacillati</taxon>
        <taxon>Actinomycetota</taxon>
        <taxon>Actinomycetes</taxon>
        <taxon>Streptosporangiales</taxon>
        <taxon>Thermomonosporaceae</taxon>
        <taxon>Actinomadura</taxon>
    </lineage>
</organism>
<evidence type="ECO:0000259" key="4">
    <source>
        <dbReference type="Pfam" id="PF20270"/>
    </source>
</evidence>
<keyword evidence="6" id="KW-1185">Reference proteome</keyword>
<evidence type="ECO:0000259" key="2">
    <source>
        <dbReference type="Pfam" id="PF10137"/>
    </source>
</evidence>
<evidence type="ECO:0000313" key="6">
    <source>
        <dbReference type="Proteomes" id="UP000322634"/>
    </source>
</evidence>
<dbReference type="InterPro" id="IPR046922">
    <property type="entry name" value="CATRA-N"/>
</dbReference>
<dbReference type="Pfam" id="PF10137">
    <property type="entry name" value="CAP12-PCTIR_TIR"/>
    <property type="match status" value="1"/>
</dbReference>
<evidence type="ECO:0000259" key="3">
    <source>
        <dbReference type="Pfam" id="PF20269"/>
    </source>
</evidence>
<dbReference type="Pfam" id="PF20269">
    <property type="entry name" value="CATRA-N"/>
    <property type="match status" value="1"/>
</dbReference>
<dbReference type="Proteomes" id="UP000322634">
    <property type="component" value="Unassembled WGS sequence"/>
</dbReference>
<evidence type="ECO:0000313" key="5">
    <source>
        <dbReference type="EMBL" id="TYC08885.1"/>
    </source>
</evidence>
<comment type="caution">
    <text evidence="5">The sequence shown here is derived from an EMBL/GenBank/DDBJ whole genome shotgun (WGS) entry which is preliminary data.</text>
</comment>
<dbReference type="AlphaFoldDB" id="A0A5D0TU79"/>